<evidence type="ECO:0000259" key="11">
    <source>
        <dbReference type="PROSITE" id="PS50862"/>
    </source>
</evidence>
<evidence type="ECO:0000256" key="1">
    <source>
        <dbReference type="ARBA" id="ARBA00008226"/>
    </source>
</evidence>
<dbReference type="RefSeq" id="WP_379897359.1">
    <property type="nucleotide sequence ID" value="NZ_JBHRTR010000002.1"/>
</dbReference>
<evidence type="ECO:0000256" key="8">
    <source>
        <dbReference type="ARBA" id="ARBA00023146"/>
    </source>
</evidence>
<dbReference type="EC" id="6.1.1.21" evidence="10"/>
<comment type="catalytic activity">
    <reaction evidence="9 10">
        <text>tRNA(His) + L-histidine + ATP = L-histidyl-tRNA(His) + AMP + diphosphate + H(+)</text>
        <dbReference type="Rhea" id="RHEA:17313"/>
        <dbReference type="Rhea" id="RHEA-COMP:9665"/>
        <dbReference type="Rhea" id="RHEA-COMP:9689"/>
        <dbReference type="ChEBI" id="CHEBI:15378"/>
        <dbReference type="ChEBI" id="CHEBI:30616"/>
        <dbReference type="ChEBI" id="CHEBI:33019"/>
        <dbReference type="ChEBI" id="CHEBI:57595"/>
        <dbReference type="ChEBI" id="CHEBI:78442"/>
        <dbReference type="ChEBI" id="CHEBI:78527"/>
        <dbReference type="ChEBI" id="CHEBI:456215"/>
        <dbReference type="EC" id="6.1.1.21"/>
    </reaction>
</comment>
<comment type="subcellular location">
    <subcellularLocation>
        <location evidence="10">Cytoplasm</location>
    </subcellularLocation>
</comment>
<comment type="similarity">
    <text evidence="1 10">Belongs to the class-II aminoacyl-tRNA synthetase family.</text>
</comment>
<evidence type="ECO:0000256" key="2">
    <source>
        <dbReference type="ARBA" id="ARBA00011738"/>
    </source>
</evidence>
<dbReference type="GO" id="GO:0004821">
    <property type="term" value="F:histidine-tRNA ligase activity"/>
    <property type="evidence" value="ECO:0007669"/>
    <property type="project" value="UniProtKB-EC"/>
</dbReference>
<evidence type="ECO:0000313" key="12">
    <source>
        <dbReference type="EMBL" id="MFC3225631.1"/>
    </source>
</evidence>
<dbReference type="Proteomes" id="UP001595528">
    <property type="component" value="Unassembled WGS sequence"/>
</dbReference>
<dbReference type="SUPFAM" id="SSF52954">
    <property type="entry name" value="Class II aaRS ABD-related"/>
    <property type="match status" value="1"/>
</dbReference>
<keyword evidence="6 10" id="KW-0067">ATP-binding</keyword>
<dbReference type="InterPro" id="IPR033656">
    <property type="entry name" value="HisRS_anticodon"/>
</dbReference>
<dbReference type="Gene3D" id="3.30.930.10">
    <property type="entry name" value="Bira Bifunctional Protein, Domain 2"/>
    <property type="match status" value="1"/>
</dbReference>
<gene>
    <name evidence="10 12" type="primary">hisS</name>
    <name evidence="12" type="ORF">ACFOGJ_00210</name>
</gene>
<comment type="subunit">
    <text evidence="2 10">Homodimer.</text>
</comment>
<sequence>MASLQPVRGTHDLLPDDFARHAAVIDTARSVSRRYGYRETAPPIFEFTEVFARTMGETSDVVSKEMYSFTDRGGEGITLRPEFTAGICRGVISNGLQQNLPLRVFANGPVFRYERPQKGRQRQFHQIDLELIGAPEPRADVEVIAVAWDILQALGVAEKCRLEINSLGDPESRAAYREALLAYLEPHRAELSPDSQARLERNPLRILDSKVERDREIVADAPRFGDYLGADATAFWAEVQDGLTVLGIPFTVNPRLVRGLDYYTHTAFEFITEALGAQGAVIAGGRYDGLIEMLGGPHTPGIGWGGGIERLAMLADAAAQPDRPVALVPLGPAAERRAWTIGHDLRKAGLAVDEAFKGNLSRRLKRANKVGARFAVLIGDDELAAGKATVRDLDDGSQAEIAFDALPGRLGAAFGDSA</sequence>
<dbReference type="SUPFAM" id="SSF55681">
    <property type="entry name" value="Class II aaRS and biotin synthetases"/>
    <property type="match status" value="1"/>
</dbReference>
<accession>A0ABV7KTB9</accession>
<evidence type="ECO:0000256" key="7">
    <source>
        <dbReference type="ARBA" id="ARBA00022917"/>
    </source>
</evidence>
<dbReference type="CDD" id="cd00773">
    <property type="entry name" value="HisRS-like_core"/>
    <property type="match status" value="1"/>
</dbReference>
<dbReference type="InterPro" id="IPR004516">
    <property type="entry name" value="HisRS/HisZ"/>
</dbReference>
<feature type="domain" description="Aminoacyl-transfer RNA synthetases class-II family profile" evidence="11">
    <location>
        <begin position="1"/>
        <end position="329"/>
    </location>
</feature>
<comment type="caution">
    <text evidence="12">The sequence shown here is derived from an EMBL/GenBank/DDBJ whole genome shotgun (WGS) entry which is preliminary data.</text>
</comment>
<dbReference type="InterPro" id="IPR004154">
    <property type="entry name" value="Anticodon-bd"/>
</dbReference>
<dbReference type="InterPro" id="IPR036621">
    <property type="entry name" value="Anticodon-bd_dom_sf"/>
</dbReference>
<dbReference type="HAMAP" id="MF_00127">
    <property type="entry name" value="His_tRNA_synth"/>
    <property type="match status" value="1"/>
</dbReference>
<evidence type="ECO:0000256" key="5">
    <source>
        <dbReference type="ARBA" id="ARBA00022741"/>
    </source>
</evidence>
<dbReference type="PROSITE" id="PS50862">
    <property type="entry name" value="AA_TRNA_LIGASE_II"/>
    <property type="match status" value="1"/>
</dbReference>
<dbReference type="InterPro" id="IPR041715">
    <property type="entry name" value="HisRS-like_core"/>
</dbReference>
<keyword evidence="7 10" id="KW-0648">Protein biosynthesis</keyword>
<dbReference type="PANTHER" id="PTHR43707:SF1">
    <property type="entry name" value="HISTIDINE--TRNA LIGASE, MITOCHONDRIAL-RELATED"/>
    <property type="match status" value="1"/>
</dbReference>
<keyword evidence="4 10" id="KW-0436">Ligase</keyword>
<dbReference type="InterPro" id="IPR045864">
    <property type="entry name" value="aa-tRNA-synth_II/BPL/LPL"/>
</dbReference>
<dbReference type="NCBIfam" id="TIGR00442">
    <property type="entry name" value="hisS"/>
    <property type="match status" value="1"/>
</dbReference>
<organism evidence="12 13">
    <name type="scientific">Marinibaculum pumilum</name>
    <dbReference type="NCBI Taxonomy" id="1766165"/>
    <lineage>
        <taxon>Bacteria</taxon>
        <taxon>Pseudomonadati</taxon>
        <taxon>Pseudomonadota</taxon>
        <taxon>Alphaproteobacteria</taxon>
        <taxon>Rhodospirillales</taxon>
        <taxon>Rhodospirillaceae</taxon>
        <taxon>Marinibaculum</taxon>
    </lineage>
</organism>
<dbReference type="Gene3D" id="3.40.50.800">
    <property type="entry name" value="Anticodon-binding domain"/>
    <property type="match status" value="1"/>
</dbReference>
<dbReference type="PANTHER" id="PTHR43707">
    <property type="entry name" value="HISTIDYL-TRNA SYNTHETASE"/>
    <property type="match status" value="1"/>
</dbReference>
<evidence type="ECO:0000256" key="4">
    <source>
        <dbReference type="ARBA" id="ARBA00022598"/>
    </source>
</evidence>
<evidence type="ECO:0000256" key="6">
    <source>
        <dbReference type="ARBA" id="ARBA00022840"/>
    </source>
</evidence>
<evidence type="ECO:0000256" key="3">
    <source>
        <dbReference type="ARBA" id="ARBA00022490"/>
    </source>
</evidence>
<dbReference type="InterPro" id="IPR006195">
    <property type="entry name" value="aa-tRNA-synth_II"/>
</dbReference>
<keyword evidence="8 10" id="KW-0030">Aminoacyl-tRNA synthetase</keyword>
<protein>
    <recommendedName>
        <fullName evidence="10">Histidine--tRNA ligase</fullName>
        <ecNumber evidence="10">6.1.1.21</ecNumber>
    </recommendedName>
    <alternativeName>
        <fullName evidence="10">Histidyl-tRNA synthetase</fullName>
        <shortName evidence="10">HisRS</shortName>
    </alternativeName>
</protein>
<dbReference type="InterPro" id="IPR015807">
    <property type="entry name" value="His-tRNA-ligase"/>
</dbReference>
<keyword evidence="13" id="KW-1185">Reference proteome</keyword>
<dbReference type="Pfam" id="PF03129">
    <property type="entry name" value="HGTP_anticodon"/>
    <property type="match status" value="1"/>
</dbReference>
<proteinExistence type="inferred from homology"/>
<evidence type="ECO:0000256" key="10">
    <source>
        <dbReference type="HAMAP-Rule" id="MF_00127"/>
    </source>
</evidence>
<dbReference type="PIRSF" id="PIRSF001549">
    <property type="entry name" value="His-tRNA_synth"/>
    <property type="match status" value="1"/>
</dbReference>
<evidence type="ECO:0000313" key="13">
    <source>
        <dbReference type="Proteomes" id="UP001595528"/>
    </source>
</evidence>
<name>A0ABV7KTB9_9PROT</name>
<dbReference type="EMBL" id="JBHRTR010000002">
    <property type="protein sequence ID" value="MFC3225631.1"/>
    <property type="molecule type" value="Genomic_DNA"/>
</dbReference>
<reference evidence="13" key="1">
    <citation type="journal article" date="2019" name="Int. J. Syst. Evol. Microbiol.">
        <title>The Global Catalogue of Microorganisms (GCM) 10K type strain sequencing project: providing services to taxonomists for standard genome sequencing and annotation.</title>
        <authorList>
            <consortium name="The Broad Institute Genomics Platform"/>
            <consortium name="The Broad Institute Genome Sequencing Center for Infectious Disease"/>
            <person name="Wu L."/>
            <person name="Ma J."/>
        </authorList>
    </citation>
    <scope>NUCLEOTIDE SEQUENCE [LARGE SCALE GENOMIC DNA]</scope>
    <source>
        <strain evidence="13">KCTC 42964</strain>
    </source>
</reference>
<evidence type="ECO:0000256" key="9">
    <source>
        <dbReference type="ARBA" id="ARBA00047639"/>
    </source>
</evidence>
<dbReference type="Pfam" id="PF13393">
    <property type="entry name" value="tRNA-synt_His"/>
    <property type="match status" value="1"/>
</dbReference>
<dbReference type="CDD" id="cd00859">
    <property type="entry name" value="HisRS_anticodon"/>
    <property type="match status" value="1"/>
</dbReference>
<keyword evidence="5 10" id="KW-0547">Nucleotide-binding</keyword>
<keyword evidence="3 10" id="KW-0963">Cytoplasm</keyword>